<evidence type="ECO:0000313" key="3">
    <source>
        <dbReference type="Proteomes" id="UP001159363"/>
    </source>
</evidence>
<accession>A0ABQ9HBS8</accession>
<name>A0ABQ9HBS8_9NEOP</name>
<proteinExistence type="predicted"/>
<organism evidence="2 3">
    <name type="scientific">Dryococelus australis</name>
    <dbReference type="NCBI Taxonomy" id="614101"/>
    <lineage>
        <taxon>Eukaryota</taxon>
        <taxon>Metazoa</taxon>
        <taxon>Ecdysozoa</taxon>
        <taxon>Arthropoda</taxon>
        <taxon>Hexapoda</taxon>
        <taxon>Insecta</taxon>
        <taxon>Pterygota</taxon>
        <taxon>Neoptera</taxon>
        <taxon>Polyneoptera</taxon>
        <taxon>Phasmatodea</taxon>
        <taxon>Verophasmatodea</taxon>
        <taxon>Anareolatae</taxon>
        <taxon>Phasmatidae</taxon>
        <taxon>Eurycanthinae</taxon>
        <taxon>Dryococelus</taxon>
    </lineage>
</organism>
<evidence type="ECO:0000259" key="1">
    <source>
        <dbReference type="Pfam" id="PF21788"/>
    </source>
</evidence>
<feature type="domain" description="Transposable element P transposase-like GTP-binding insertion" evidence="1">
    <location>
        <begin position="168"/>
        <end position="226"/>
    </location>
</feature>
<dbReference type="EMBL" id="JARBHB010000006">
    <property type="protein sequence ID" value="KAJ8881748.1"/>
    <property type="molecule type" value="Genomic_DNA"/>
</dbReference>
<gene>
    <name evidence="2" type="ORF">PR048_018234</name>
</gene>
<protein>
    <recommendedName>
        <fullName evidence="1">Transposable element P transposase-like GTP-binding insertion domain-containing protein</fullName>
    </recommendedName>
</protein>
<keyword evidence="3" id="KW-1185">Reference proteome</keyword>
<evidence type="ECO:0000313" key="2">
    <source>
        <dbReference type="EMBL" id="KAJ8881748.1"/>
    </source>
</evidence>
<dbReference type="Proteomes" id="UP001159363">
    <property type="component" value="Chromosome 5"/>
</dbReference>
<comment type="caution">
    <text evidence="2">The sequence shown here is derived from an EMBL/GenBank/DDBJ whole genome shotgun (WGS) entry which is preliminary data.</text>
</comment>
<reference evidence="2 3" key="1">
    <citation type="submission" date="2023-02" db="EMBL/GenBank/DDBJ databases">
        <title>LHISI_Scaffold_Assembly.</title>
        <authorList>
            <person name="Stuart O.P."/>
            <person name="Cleave R."/>
            <person name="Magrath M.J.L."/>
            <person name="Mikheyev A.S."/>
        </authorList>
    </citation>
    <scope>NUCLEOTIDE SEQUENCE [LARGE SCALE GENOMIC DNA]</scope>
    <source>
        <strain evidence="2">Daus_M_001</strain>
        <tissue evidence="2">Leg muscle</tissue>
    </source>
</reference>
<dbReference type="Pfam" id="PF21788">
    <property type="entry name" value="TNP-like_GBD"/>
    <property type="match status" value="1"/>
</dbReference>
<dbReference type="InterPro" id="IPR048366">
    <property type="entry name" value="TNP-like_GBD"/>
</dbReference>
<sequence length="416" mass="47254">MLLHEELRQLKVKNSGIITSRVSKILSKYFTTGQVRIILDGPKRIQWLSSFQKRTVKIPTSCCNNFEKIGIKPSVPSRTSETCSATNEKYMARGMLSKWKLPVFYDFDSPMTTAMLMSIISELEASGFSVYSVTSAMGGVHVFADVPHLKKLSRNQFLDKYLILRSGETVDKSTVQQLLDKSVSKALLYNGENSLISGNWKSTAEFLELLNYWFDIFNSSSPYNKEKGKRAHGVEEDWQNNILNVVDNVVLVTRTIVQRHWISCTALDHISWGNIRAPCLRGTITGKSPEETDTETCQTAHMLQRIVKGEETDVYYEEVPLDWTDKHLYSGNDKTFDKITLDGLTYVDVYNHGNPTKTSVVRGITWIEFISCGQLMLPSPDFMNALIAAEKVCLDFHGDLFSRQTQMIKNVREEIL</sequence>